<dbReference type="Pfam" id="PF02669">
    <property type="entry name" value="KdpC"/>
    <property type="match status" value="1"/>
</dbReference>
<keyword evidence="10 11" id="KW-0472">Membrane</keyword>
<keyword evidence="4 11" id="KW-0812">Transmembrane</keyword>
<dbReference type="NCBIfam" id="TIGR00681">
    <property type="entry name" value="kdpC"/>
    <property type="match status" value="1"/>
</dbReference>
<evidence type="ECO:0000256" key="11">
    <source>
        <dbReference type="HAMAP-Rule" id="MF_00276"/>
    </source>
</evidence>
<comment type="function">
    <text evidence="11">Part of the high-affinity ATP-driven potassium transport (or Kdp) system, which catalyzes the hydrolysis of ATP coupled with the electrogenic transport of potassium into the cytoplasm. This subunit acts as a catalytic chaperone that increases the ATP-binding affinity of the ATP-hydrolyzing subunit KdpB by the formation of a transient KdpB/KdpC/ATP ternary complex.</text>
</comment>
<evidence type="ECO:0000256" key="7">
    <source>
        <dbReference type="ARBA" id="ARBA00022958"/>
    </source>
</evidence>
<protein>
    <recommendedName>
        <fullName evidence="11">Potassium-transporting ATPase KdpC subunit</fullName>
    </recommendedName>
    <alternativeName>
        <fullName evidence="11">ATP phosphohydrolase [potassium-transporting] C chain</fullName>
    </alternativeName>
    <alternativeName>
        <fullName evidence="11">Potassium-binding and translocating subunit C</fullName>
    </alternativeName>
    <alternativeName>
        <fullName evidence="11">Potassium-translocating ATPase C chain</fullName>
    </alternativeName>
</protein>
<keyword evidence="5 11" id="KW-0547">Nucleotide-binding</keyword>
<name>A0ABN2BWA5_9ACTN</name>
<evidence type="ECO:0000256" key="8">
    <source>
        <dbReference type="ARBA" id="ARBA00022989"/>
    </source>
</evidence>
<evidence type="ECO:0000256" key="4">
    <source>
        <dbReference type="ARBA" id="ARBA00022692"/>
    </source>
</evidence>
<dbReference type="PIRSF" id="PIRSF001296">
    <property type="entry name" value="K_ATPase_KdpC"/>
    <property type="match status" value="1"/>
</dbReference>
<comment type="similarity">
    <text evidence="11">Belongs to the KdpC family.</text>
</comment>
<keyword evidence="6 11" id="KW-0067">ATP-binding</keyword>
<feature type="transmembrane region" description="Helical" evidence="11">
    <location>
        <begin position="12"/>
        <end position="30"/>
    </location>
</feature>
<keyword evidence="3 11" id="KW-0633">Potassium transport</keyword>
<keyword evidence="1 11" id="KW-0813">Transport</keyword>
<dbReference type="EMBL" id="BAAAPH010000001">
    <property type="protein sequence ID" value="GAA1548675.1"/>
    <property type="molecule type" value="Genomic_DNA"/>
</dbReference>
<gene>
    <name evidence="11" type="primary">kdpC</name>
    <name evidence="12" type="ORF">GCM10009804_01260</name>
</gene>
<dbReference type="HAMAP" id="MF_00276">
    <property type="entry name" value="KdpC"/>
    <property type="match status" value="1"/>
</dbReference>
<dbReference type="PANTHER" id="PTHR30042">
    <property type="entry name" value="POTASSIUM-TRANSPORTING ATPASE C CHAIN"/>
    <property type="match status" value="1"/>
</dbReference>
<evidence type="ECO:0000256" key="3">
    <source>
        <dbReference type="ARBA" id="ARBA00022538"/>
    </source>
</evidence>
<evidence type="ECO:0000256" key="5">
    <source>
        <dbReference type="ARBA" id="ARBA00022741"/>
    </source>
</evidence>
<keyword evidence="13" id="KW-1185">Reference proteome</keyword>
<accession>A0ABN2BWA5</accession>
<evidence type="ECO:0000256" key="1">
    <source>
        <dbReference type="ARBA" id="ARBA00022448"/>
    </source>
</evidence>
<sequence>MLMASNFRQLGVAVRVLLVFTVVLGVLYPLSMTGIAQLLFPGNANGSIIKVDGKPVASDLIGQGYTMDSGKKDADGKPVMVPDPKWFQTRPSAVDYDGMGSAASQYGPNSPELVKLIDERRQEVATLNGVDPSQVPADAVTASGSGLDAGISPAYAAIQVNRVARERGMTVAAVQQLVKDNTTGRTLGFLGEPYVNVVTLNAALAAS</sequence>
<reference evidence="12 13" key="1">
    <citation type="journal article" date="2019" name="Int. J. Syst. Evol. Microbiol.">
        <title>The Global Catalogue of Microorganisms (GCM) 10K type strain sequencing project: providing services to taxonomists for standard genome sequencing and annotation.</title>
        <authorList>
            <consortium name="The Broad Institute Genomics Platform"/>
            <consortium name="The Broad Institute Genome Sequencing Center for Infectious Disease"/>
            <person name="Wu L."/>
            <person name="Ma J."/>
        </authorList>
    </citation>
    <scope>NUCLEOTIDE SEQUENCE [LARGE SCALE GENOMIC DNA]</scope>
    <source>
        <strain evidence="12 13">JCM 15572</strain>
    </source>
</reference>
<dbReference type="Proteomes" id="UP001501705">
    <property type="component" value="Unassembled WGS sequence"/>
</dbReference>
<evidence type="ECO:0000256" key="6">
    <source>
        <dbReference type="ARBA" id="ARBA00022840"/>
    </source>
</evidence>
<dbReference type="InterPro" id="IPR003820">
    <property type="entry name" value="KdpC"/>
</dbReference>
<evidence type="ECO:0000256" key="2">
    <source>
        <dbReference type="ARBA" id="ARBA00022475"/>
    </source>
</evidence>
<keyword evidence="9 11" id="KW-0406">Ion transport</keyword>
<evidence type="ECO:0000313" key="13">
    <source>
        <dbReference type="Proteomes" id="UP001501705"/>
    </source>
</evidence>
<dbReference type="PANTHER" id="PTHR30042:SF2">
    <property type="entry name" value="POTASSIUM-TRANSPORTING ATPASE KDPC SUBUNIT"/>
    <property type="match status" value="1"/>
</dbReference>
<organism evidence="12 13">
    <name type="scientific">Kribbella hippodromi</name>
    <dbReference type="NCBI Taxonomy" id="434347"/>
    <lineage>
        <taxon>Bacteria</taxon>
        <taxon>Bacillati</taxon>
        <taxon>Actinomycetota</taxon>
        <taxon>Actinomycetes</taxon>
        <taxon>Propionibacteriales</taxon>
        <taxon>Kribbellaceae</taxon>
        <taxon>Kribbella</taxon>
    </lineage>
</organism>
<proteinExistence type="inferred from homology"/>
<keyword evidence="8 11" id="KW-1133">Transmembrane helix</keyword>
<evidence type="ECO:0000313" key="12">
    <source>
        <dbReference type="EMBL" id="GAA1548675.1"/>
    </source>
</evidence>
<dbReference type="RefSeq" id="WP_344231287.1">
    <property type="nucleotide sequence ID" value="NZ_BAAAPH010000001.1"/>
</dbReference>
<evidence type="ECO:0000256" key="10">
    <source>
        <dbReference type="ARBA" id="ARBA00023136"/>
    </source>
</evidence>
<comment type="subunit">
    <text evidence="11">The system is composed of three essential subunits: KdpA, KdpB and KdpC.</text>
</comment>
<comment type="caution">
    <text evidence="12">The sequence shown here is derived from an EMBL/GenBank/DDBJ whole genome shotgun (WGS) entry which is preliminary data.</text>
</comment>
<keyword evidence="2 11" id="KW-1003">Cell membrane</keyword>
<evidence type="ECO:0000256" key="9">
    <source>
        <dbReference type="ARBA" id="ARBA00023065"/>
    </source>
</evidence>
<comment type="subcellular location">
    <subcellularLocation>
        <location evidence="11">Cell membrane</location>
        <topology evidence="11">Single-pass membrane protein</topology>
    </subcellularLocation>
</comment>
<keyword evidence="7 11" id="KW-0630">Potassium</keyword>